<gene>
    <name evidence="2" type="ORF">KDI_12030</name>
</gene>
<keyword evidence="3" id="KW-1185">Reference proteome</keyword>
<comment type="caution">
    <text evidence="2">The sequence shown here is derived from an EMBL/GenBank/DDBJ whole genome shotgun (WGS) entry which is preliminary data.</text>
</comment>
<protein>
    <recommendedName>
        <fullName evidence="4">DUF3311 domain-containing protein</fullName>
    </recommendedName>
</protein>
<evidence type="ECO:0000256" key="1">
    <source>
        <dbReference type="SAM" id="Phobius"/>
    </source>
</evidence>
<dbReference type="Pfam" id="PF11755">
    <property type="entry name" value="DUF3311"/>
    <property type="match status" value="1"/>
</dbReference>
<evidence type="ECO:0008006" key="4">
    <source>
        <dbReference type="Google" id="ProtNLM"/>
    </source>
</evidence>
<dbReference type="Proteomes" id="UP000322530">
    <property type="component" value="Unassembled WGS sequence"/>
</dbReference>
<keyword evidence="1" id="KW-0812">Transmembrane</keyword>
<evidence type="ECO:0000313" key="3">
    <source>
        <dbReference type="Proteomes" id="UP000322530"/>
    </source>
</evidence>
<dbReference type="EMBL" id="BIXY01000012">
    <property type="protein sequence ID" value="GCF07639.1"/>
    <property type="molecule type" value="Genomic_DNA"/>
</dbReference>
<sequence length="68" mass="8126">MVTRPTSTRKDRRWFLLLLLIPYIFLLIPSFYNALAPSFLGIPYFYWYQMLWIILTAIITALVYFMGA</sequence>
<name>A0A5A5T9G9_9CHLR</name>
<organism evidence="2 3">
    <name type="scientific">Dictyobacter arantiisoli</name>
    <dbReference type="NCBI Taxonomy" id="2014874"/>
    <lineage>
        <taxon>Bacteria</taxon>
        <taxon>Bacillati</taxon>
        <taxon>Chloroflexota</taxon>
        <taxon>Ktedonobacteria</taxon>
        <taxon>Ktedonobacterales</taxon>
        <taxon>Dictyobacteraceae</taxon>
        <taxon>Dictyobacter</taxon>
    </lineage>
</organism>
<dbReference type="AlphaFoldDB" id="A0A5A5T9G9"/>
<accession>A0A5A5T9G9</accession>
<feature type="transmembrane region" description="Helical" evidence="1">
    <location>
        <begin position="44"/>
        <end position="65"/>
    </location>
</feature>
<keyword evidence="1" id="KW-0472">Membrane</keyword>
<dbReference type="InterPro" id="IPR021741">
    <property type="entry name" value="DUF3311"/>
</dbReference>
<reference evidence="2 3" key="1">
    <citation type="submission" date="2019-01" db="EMBL/GenBank/DDBJ databases">
        <title>Draft genome sequence of Dictyobacter sp. Uno17.</title>
        <authorList>
            <person name="Wang C.M."/>
            <person name="Zheng Y."/>
            <person name="Sakai Y."/>
            <person name="Abe K."/>
            <person name="Yokota A."/>
            <person name="Yabe S."/>
        </authorList>
    </citation>
    <scope>NUCLEOTIDE SEQUENCE [LARGE SCALE GENOMIC DNA]</scope>
    <source>
        <strain evidence="2 3">Uno17</strain>
    </source>
</reference>
<dbReference type="RefSeq" id="WP_149400651.1">
    <property type="nucleotide sequence ID" value="NZ_BIXY01000012.1"/>
</dbReference>
<evidence type="ECO:0000313" key="2">
    <source>
        <dbReference type="EMBL" id="GCF07639.1"/>
    </source>
</evidence>
<proteinExistence type="predicted"/>
<feature type="transmembrane region" description="Helical" evidence="1">
    <location>
        <begin position="14"/>
        <end position="32"/>
    </location>
</feature>
<keyword evidence="1" id="KW-1133">Transmembrane helix</keyword>